<dbReference type="GO" id="GO:0003700">
    <property type="term" value="F:DNA-binding transcription factor activity"/>
    <property type="evidence" value="ECO:0007669"/>
    <property type="project" value="InterPro"/>
</dbReference>
<dbReference type="InterPro" id="IPR011539">
    <property type="entry name" value="RHD_DNA_bind_dom"/>
</dbReference>
<dbReference type="EMBL" id="SRMA01027338">
    <property type="protein sequence ID" value="TRY54883.1"/>
    <property type="molecule type" value="Genomic_DNA"/>
</dbReference>
<dbReference type="STRING" id="623744.A0A553MNX3"/>
<keyword evidence="4" id="KW-1185">Reference proteome</keyword>
<dbReference type="Pfam" id="PF00554">
    <property type="entry name" value="RHD_DNA_bind"/>
    <property type="match status" value="1"/>
</dbReference>
<dbReference type="InterPro" id="IPR037059">
    <property type="entry name" value="RHD_DNA_bind_dom_sf"/>
</dbReference>
<dbReference type="AlphaFoldDB" id="A0A553MNX3"/>
<feature type="domain" description="RHD" evidence="2">
    <location>
        <begin position="30"/>
        <end position="65"/>
    </location>
</feature>
<evidence type="ECO:0000313" key="4">
    <source>
        <dbReference type="Proteomes" id="UP000316079"/>
    </source>
</evidence>
<dbReference type="GO" id="GO:0009653">
    <property type="term" value="P:anatomical structure morphogenesis"/>
    <property type="evidence" value="ECO:0007669"/>
    <property type="project" value="UniProtKB-ARBA"/>
</dbReference>
<dbReference type="InterPro" id="IPR008967">
    <property type="entry name" value="p53-like_TF_DNA-bd_sf"/>
</dbReference>
<evidence type="ECO:0000256" key="1">
    <source>
        <dbReference type="SAM" id="Phobius"/>
    </source>
</evidence>
<gene>
    <name evidence="3" type="ORF">DNTS_010997</name>
</gene>
<dbReference type="GO" id="GO:0060429">
    <property type="term" value="P:epithelium development"/>
    <property type="evidence" value="ECO:0007669"/>
    <property type="project" value="UniProtKB-ARBA"/>
</dbReference>
<keyword evidence="1" id="KW-0472">Membrane</keyword>
<reference evidence="3 4" key="1">
    <citation type="journal article" date="2019" name="Sci. Data">
        <title>Hybrid genome assembly and annotation of Danionella translucida.</title>
        <authorList>
            <person name="Kadobianskyi M."/>
            <person name="Schulze L."/>
            <person name="Schuelke M."/>
            <person name="Judkewitz B."/>
        </authorList>
    </citation>
    <scope>NUCLEOTIDE SEQUENCE [LARGE SCALE GENOMIC DNA]</scope>
    <source>
        <strain evidence="3 4">Bolton</strain>
    </source>
</reference>
<evidence type="ECO:0000259" key="2">
    <source>
        <dbReference type="PROSITE" id="PS50254"/>
    </source>
</evidence>
<accession>A0A553MNX3</accession>
<organism evidence="3 4">
    <name type="scientific">Danionella cerebrum</name>
    <dbReference type="NCBI Taxonomy" id="2873325"/>
    <lineage>
        <taxon>Eukaryota</taxon>
        <taxon>Metazoa</taxon>
        <taxon>Chordata</taxon>
        <taxon>Craniata</taxon>
        <taxon>Vertebrata</taxon>
        <taxon>Euteleostomi</taxon>
        <taxon>Actinopterygii</taxon>
        <taxon>Neopterygii</taxon>
        <taxon>Teleostei</taxon>
        <taxon>Ostariophysi</taxon>
        <taxon>Cypriniformes</taxon>
        <taxon>Danionidae</taxon>
        <taxon>Danioninae</taxon>
        <taxon>Danionella</taxon>
    </lineage>
</organism>
<dbReference type="Gene3D" id="2.60.40.340">
    <property type="entry name" value="Rel homology domain (RHD), DNA-binding domain"/>
    <property type="match status" value="1"/>
</dbReference>
<feature type="non-terminal residue" evidence="3">
    <location>
        <position position="65"/>
    </location>
</feature>
<dbReference type="OrthoDB" id="7881762at2759"/>
<feature type="transmembrane region" description="Helical" evidence="1">
    <location>
        <begin position="12"/>
        <end position="28"/>
    </location>
</feature>
<sequence>MWADTQVTSGDFFLFMCVMNVFFVSSVTREHLLQTEEYDLNVVRLCFQVYLQDETGIYSTMLPPI</sequence>
<keyword evidence="1" id="KW-0812">Transmembrane</keyword>
<dbReference type="SUPFAM" id="SSF49417">
    <property type="entry name" value="p53-like transcription factors"/>
    <property type="match status" value="1"/>
</dbReference>
<name>A0A553MNX3_9TELE</name>
<dbReference type="GO" id="GO:0003677">
    <property type="term" value="F:DNA binding"/>
    <property type="evidence" value="ECO:0007669"/>
    <property type="project" value="InterPro"/>
</dbReference>
<protein>
    <recommendedName>
        <fullName evidence="2">RHD domain-containing protein</fullName>
    </recommendedName>
</protein>
<evidence type="ECO:0000313" key="3">
    <source>
        <dbReference type="EMBL" id="TRY54883.1"/>
    </source>
</evidence>
<dbReference type="Proteomes" id="UP000316079">
    <property type="component" value="Unassembled WGS sequence"/>
</dbReference>
<proteinExistence type="predicted"/>
<dbReference type="PROSITE" id="PS50254">
    <property type="entry name" value="REL_2"/>
    <property type="match status" value="1"/>
</dbReference>
<comment type="caution">
    <text evidence="3">The sequence shown here is derived from an EMBL/GenBank/DDBJ whole genome shotgun (WGS) entry which is preliminary data.</text>
</comment>
<keyword evidence="1" id="KW-1133">Transmembrane helix</keyword>